<dbReference type="RefSeq" id="WP_114795096.1">
    <property type="nucleotide sequence ID" value="NZ_QQZY01000001.1"/>
</dbReference>
<accession>A0A7M2Z2Z1</accession>
<dbReference type="AlphaFoldDB" id="A0A7M2Z2Z1"/>
<dbReference type="Proteomes" id="UP000254134">
    <property type="component" value="Unassembled WGS sequence"/>
</dbReference>
<organism evidence="1 2">
    <name type="scientific">Gaiella occulta</name>
    <dbReference type="NCBI Taxonomy" id="1002870"/>
    <lineage>
        <taxon>Bacteria</taxon>
        <taxon>Bacillati</taxon>
        <taxon>Actinomycetota</taxon>
        <taxon>Thermoleophilia</taxon>
        <taxon>Gaiellales</taxon>
        <taxon>Gaiellaceae</taxon>
        <taxon>Gaiella</taxon>
    </lineage>
</organism>
<dbReference type="EMBL" id="QQZY01000001">
    <property type="protein sequence ID" value="RDI76273.1"/>
    <property type="molecule type" value="Genomic_DNA"/>
</dbReference>
<protein>
    <submittedName>
        <fullName evidence="1">Uncharacterized protein</fullName>
    </submittedName>
</protein>
<evidence type="ECO:0000313" key="1">
    <source>
        <dbReference type="EMBL" id="RDI76273.1"/>
    </source>
</evidence>
<comment type="caution">
    <text evidence="1">The sequence shown here is derived from an EMBL/GenBank/DDBJ whole genome shotgun (WGS) entry which is preliminary data.</text>
</comment>
<evidence type="ECO:0000313" key="2">
    <source>
        <dbReference type="Proteomes" id="UP000254134"/>
    </source>
</evidence>
<keyword evidence="2" id="KW-1185">Reference proteome</keyword>
<gene>
    <name evidence="1" type="ORF">Gocc_0692</name>
</gene>
<reference evidence="2" key="2">
    <citation type="journal article" date="2019" name="MicrobiologyOpen">
        <title>High-quality draft genome sequence of Gaiella occulta isolated from a 150 meter deep mineral water borehole and comparison with the genome sequences of other deep-branching lineages of the phylum Actinobacteria.</title>
        <authorList>
            <person name="Severino R."/>
            <person name="Froufe H.J.C."/>
            <person name="Barroso C."/>
            <person name="Albuquerque L."/>
            <person name="Lobo-da-Cunha A."/>
            <person name="da Costa M.S."/>
            <person name="Egas C."/>
        </authorList>
    </citation>
    <scope>NUCLEOTIDE SEQUENCE [LARGE SCALE GENOMIC DNA]</scope>
    <source>
        <strain evidence="2">F2-233</strain>
    </source>
</reference>
<sequence>MTAVAATAVYELDGQPASQSALQVGGRVEVKYHVEPDGSLKAKMVKARTTGHRHGFLFARAYYYGLSATTKSHEQYVRIP</sequence>
<name>A0A7M2Z2Z1_9ACTN</name>
<reference evidence="1 2" key="1">
    <citation type="submission" date="2018-07" db="EMBL/GenBank/DDBJ databases">
        <title>High-quality-draft genome sequence of Gaiella occulta.</title>
        <authorList>
            <person name="Severino R."/>
            <person name="Froufe H.J.C."/>
            <person name="Rainey F.A."/>
            <person name="Barroso C."/>
            <person name="Albuquerque L."/>
            <person name="Lobo-Da-Cunha A."/>
            <person name="Da Costa M.S."/>
            <person name="Egas C."/>
        </authorList>
    </citation>
    <scope>NUCLEOTIDE SEQUENCE [LARGE SCALE GENOMIC DNA]</scope>
    <source>
        <strain evidence="1 2">F2-233</strain>
    </source>
</reference>
<proteinExistence type="predicted"/>